<gene>
    <name evidence="8" type="ORF">AGRA3207_002008</name>
</gene>
<protein>
    <submittedName>
        <fullName evidence="8">Response regulator transcription factor</fullName>
    </submittedName>
</protein>
<feature type="domain" description="Response regulatory" evidence="7">
    <location>
        <begin position="3"/>
        <end position="119"/>
    </location>
</feature>
<evidence type="ECO:0000313" key="9">
    <source>
        <dbReference type="Proteomes" id="UP001049518"/>
    </source>
</evidence>
<dbReference type="InterPro" id="IPR058245">
    <property type="entry name" value="NreC/VraR/RcsB-like_REC"/>
</dbReference>
<evidence type="ECO:0000256" key="5">
    <source>
        <dbReference type="PROSITE-ProRule" id="PRU00169"/>
    </source>
</evidence>
<evidence type="ECO:0000313" key="8">
    <source>
        <dbReference type="EMBL" id="QXJ21178.1"/>
    </source>
</evidence>
<feature type="domain" description="HTH luxR-type" evidence="6">
    <location>
        <begin position="148"/>
        <end position="213"/>
    </location>
</feature>
<dbReference type="InterPro" id="IPR001789">
    <property type="entry name" value="Sig_transdc_resp-reg_receiver"/>
</dbReference>
<sequence>MIRVLIADDQALIRVAFRMIVGAQPDMEVAGEAADGVAAVALAERLRPDVVLMDVRMPGLDGIEATLRIVGAQPRVRVLALSTFDLDEHVVAALRAGASGFLPLDVSPEELTEAIRIVHRGDSAVAPRLLTYLIGTFIQTSRPRQAVVPPSLAGLSARELDILVLIARGMSNAGIAGTLAIAESTVKNHVTSLFGKLRIRDRAQAVIAAYEAGLVTPGAGGPGGTSPAPAAAPEE</sequence>
<dbReference type="Proteomes" id="UP001049518">
    <property type="component" value="Chromosome"/>
</dbReference>
<dbReference type="InterPro" id="IPR000792">
    <property type="entry name" value="Tscrpt_reg_LuxR_C"/>
</dbReference>
<dbReference type="PROSITE" id="PS50110">
    <property type="entry name" value="RESPONSE_REGULATORY"/>
    <property type="match status" value="1"/>
</dbReference>
<dbReference type="PROSITE" id="PS00622">
    <property type="entry name" value="HTH_LUXR_1"/>
    <property type="match status" value="1"/>
</dbReference>
<keyword evidence="2" id="KW-0805">Transcription regulation</keyword>
<organism evidence="8 9">
    <name type="scientific">Actinomadura graeca</name>
    <dbReference type="NCBI Taxonomy" id="2750812"/>
    <lineage>
        <taxon>Bacteria</taxon>
        <taxon>Bacillati</taxon>
        <taxon>Actinomycetota</taxon>
        <taxon>Actinomycetes</taxon>
        <taxon>Streptosporangiales</taxon>
        <taxon>Thermomonosporaceae</taxon>
        <taxon>Actinomadura</taxon>
    </lineage>
</organism>
<evidence type="ECO:0000259" key="7">
    <source>
        <dbReference type="PROSITE" id="PS50110"/>
    </source>
</evidence>
<keyword evidence="1 5" id="KW-0597">Phosphoprotein</keyword>
<dbReference type="CDD" id="cd17535">
    <property type="entry name" value="REC_NarL-like"/>
    <property type="match status" value="1"/>
</dbReference>
<dbReference type="SMART" id="SM00421">
    <property type="entry name" value="HTH_LUXR"/>
    <property type="match status" value="1"/>
</dbReference>
<dbReference type="PANTHER" id="PTHR43214">
    <property type="entry name" value="TWO-COMPONENT RESPONSE REGULATOR"/>
    <property type="match status" value="1"/>
</dbReference>
<name>A0ABX8QQX3_9ACTN</name>
<dbReference type="PROSITE" id="PS50043">
    <property type="entry name" value="HTH_LUXR_2"/>
    <property type="match status" value="1"/>
</dbReference>
<dbReference type="PRINTS" id="PR00038">
    <property type="entry name" value="HTHLUXR"/>
</dbReference>
<dbReference type="CDD" id="cd06170">
    <property type="entry name" value="LuxR_C_like"/>
    <property type="match status" value="1"/>
</dbReference>
<dbReference type="Pfam" id="PF00196">
    <property type="entry name" value="GerE"/>
    <property type="match status" value="1"/>
</dbReference>
<proteinExistence type="predicted"/>
<dbReference type="RefSeq" id="WP_231334315.1">
    <property type="nucleotide sequence ID" value="NZ_CP059572.1"/>
</dbReference>
<dbReference type="InterPro" id="IPR016032">
    <property type="entry name" value="Sig_transdc_resp-reg_C-effctor"/>
</dbReference>
<evidence type="ECO:0000256" key="4">
    <source>
        <dbReference type="ARBA" id="ARBA00023163"/>
    </source>
</evidence>
<evidence type="ECO:0000256" key="3">
    <source>
        <dbReference type="ARBA" id="ARBA00023125"/>
    </source>
</evidence>
<dbReference type="Pfam" id="PF00072">
    <property type="entry name" value="Response_reg"/>
    <property type="match status" value="1"/>
</dbReference>
<dbReference type="SUPFAM" id="SSF46894">
    <property type="entry name" value="C-terminal effector domain of the bipartite response regulators"/>
    <property type="match status" value="1"/>
</dbReference>
<dbReference type="SUPFAM" id="SSF52172">
    <property type="entry name" value="CheY-like"/>
    <property type="match status" value="1"/>
</dbReference>
<keyword evidence="4" id="KW-0804">Transcription</keyword>
<evidence type="ECO:0000256" key="1">
    <source>
        <dbReference type="ARBA" id="ARBA00022553"/>
    </source>
</evidence>
<dbReference type="SMART" id="SM00448">
    <property type="entry name" value="REC"/>
    <property type="match status" value="1"/>
</dbReference>
<keyword evidence="9" id="KW-1185">Reference proteome</keyword>
<dbReference type="InterPro" id="IPR039420">
    <property type="entry name" value="WalR-like"/>
</dbReference>
<dbReference type="Gene3D" id="3.40.50.2300">
    <property type="match status" value="1"/>
</dbReference>
<dbReference type="PANTHER" id="PTHR43214:SF24">
    <property type="entry name" value="TRANSCRIPTIONAL REGULATORY PROTEIN NARL-RELATED"/>
    <property type="match status" value="1"/>
</dbReference>
<dbReference type="EMBL" id="CP059572">
    <property type="protein sequence ID" value="QXJ21178.1"/>
    <property type="molecule type" value="Genomic_DNA"/>
</dbReference>
<reference evidence="8" key="1">
    <citation type="submission" date="2020-07" db="EMBL/GenBank/DDBJ databases">
        <authorList>
            <person name="Tarantini F.S."/>
            <person name="Hong K.W."/>
            <person name="Chan K.G."/>
        </authorList>
    </citation>
    <scope>NUCLEOTIDE SEQUENCE</scope>
    <source>
        <strain evidence="8">32-07</strain>
    </source>
</reference>
<evidence type="ECO:0000259" key="6">
    <source>
        <dbReference type="PROSITE" id="PS50043"/>
    </source>
</evidence>
<keyword evidence="3" id="KW-0238">DNA-binding</keyword>
<accession>A0ABX8QQX3</accession>
<dbReference type="InterPro" id="IPR011006">
    <property type="entry name" value="CheY-like_superfamily"/>
</dbReference>
<evidence type="ECO:0000256" key="2">
    <source>
        <dbReference type="ARBA" id="ARBA00023015"/>
    </source>
</evidence>
<feature type="modified residue" description="4-aspartylphosphate" evidence="5">
    <location>
        <position position="54"/>
    </location>
</feature>